<evidence type="ECO:0000256" key="1">
    <source>
        <dbReference type="ARBA" id="ARBA00009437"/>
    </source>
</evidence>
<evidence type="ECO:0000259" key="5">
    <source>
        <dbReference type="PROSITE" id="PS50931"/>
    </source>
</evidence>
<dbReference type="InterPro" id="IPR000847">
    <property type="entry name" value="LysR_HTH_N"/>
</dbReference>
<keyword evidence="4" id="KW-0804">Transcription</keyword>
<evidence type="ECO:0000313" key="7">
    <source>
        <dbReference type="Proteomes" id="UP000886874"/>
    </source>
</evidence>
<evidence type="ECO:0000256" key="3">
    <source>
        <dbReference type="ARBA" id="ARBA00023125"/>
    </source>
</evidence>
<dbReference type="InterPro" id="IPR036388">
    <property type="entry name" value="WH-like_DNA-bd_sf"/>
</dbReference>
<sequence length="305" mass="33335">MAISYDLYRVFYAVAQAGSFTHGAQALQSNQPNVTRAIQNLEQELGCRLFQRSNRGVLLTAEGERLFHHVQAAQAHLEAGERELASGRMLREGLVTIGVTETALYTLLLPVLRRFHQAYPGVRLRITNHTTPSALEALRTGAVELALVSSPTHLEQLQAEELTTFRDIILGAQSFAPLARKPLTPAELLREPLVCLGQETQAYDLYRDFFADRGLVYAPDIQVAAVGQILPLVQGGLGLGFLLEQLARPSLASGSVVEIRLTEPLPERNVCLVTNPARPPEPAAGILCQMLRETRKGGEGLCAEI</sequence>
<dbReference type="InterPro" id="IPR005119">
    <property type="entry name" value="LysR_subst-bd"/>
</dbReference>
<dbReference type="EMBL" id="DVFN01000088">
    <property type="protein sequence ID" value="HIQ69823.1"/>
    <property type="molecule type" value="Genomic_DNA"/>
</dbReference>
<dbReference type="PANTHER" id="PTHR30419">
    <property type="entry name" value="HTH-TYPE TRANSCRIPTIONAL REGULATOR YBHD"/>
    <property type="match status" value="1"/>
</dbReference>
<dbReference type="Proteomes" id="UP000886874">
    <property type="component" value="Unassembled WGS sequence"/>
</dbReference>
<keyword evidence="3" id="KW-0238">DNA-binding</keyword>
<reference evidence="6" key="2">
    <citation type="journal article" date="2021" name="PeerJ">
        <title>Extensive microbial diversity within the chicken gut microbiome revealed by metagenomics and culture.</title>
        <authorList>
            <person name="Gilroy R."/>
            <person name="Ravi A."/>
            <person name="Getino M."/>
            <person name="Pursley I."/>
            <person name="Horton D.L."/>
            <person name="Alikhan N.F."/>
            <person name="Baker D."/>
            <person name="Gharbi K."/>
            <person name="Hall N."/>
            <person name="Watson M."/>
            <person name="Adriaenssens E.M."/>
            <person name="Foster-Nyarko E."/>
            <person name="Jarju S."/>
            <person name="Secka A."/>
            <person name="Antonio M."/>
            <person name="Oren A."/>
            <person name="Chaudhuri R.R."/>
            <person name="La Ragione R."/>
            <person name="Hildebrand F."/>
            <person name="Pallen M.J."/>
        </authorList>
    </citation>
    <scope>NUCLEOTIDE SEQUENCE</scope>
    <source>
        <strain evidence="6">ChiSjej2B20-13462</strain>
    </source>
</reference>
<evidence type="ECO:0000256" key="2">
    <source>
        <dbReference type="ARBA" id="ARBA00023015"/>
    </source>
</evidence>
<protein>
    <submittedName>
        <fullName evidence="6">LysR family transcriptional regulator</fullName>
    </submittedName>
</protein>
<dbReference type="Pfam" id="PF00126">
    <property type="entry name" value="HTH_1"/>
    <property type="match status" value="1"/>
</dbReference>
<dbReference type="AlphaFoldDB" id="A0A9D0Z8I0"/>
<name>A0A9D0Z8I0_9FIRM</name>
<comment type="caution">
    <text evidence="6">The sequence shown here is derived from an EMBL/GenBank/DDBJ whole genome shotgun (WGS) entry which is preliminary data.</text>
</comment>
<keyword evidence="2" id="KW-0805">Transcription regulation</keyword>
<dbReference type="Pfam" id="PF03466">
    <property type="entry name" value="LysR_substrate"/>
    <property type="match status" value="1"/>
</dbReference>
<gene>
    <name evidence="6" type="ORF">IAA67_05805</name>
</gene>
<dbReference type="PROSITE" id="PS50931">
    <property type="entry name" value="HTH_LYSR"/>
    <property type="match status" value="1"/>
</dbReference>
<dbReference type="Gene3D" id="1.10.10.10">
    <property type="entry name" value="Winged helix-like DNA-binding domain superfamily/Winged helix DNA-binding domain"/>
    <property type="match status" value="1"/>
</dbReference>
<dbReference type="InterPro" id="IPR050950">
    <property type="entry name" value="HTH-type_LysR_regulators"/>
</dbReference>
<dbReference type="InterPro" id="IPR036390">
    <property type="entry name" value="WH_DNA-bd_sf"/>
</dbReference>
<dbReference type="FunFam" id="1.10.10.10:FF:000001">
    <property type="entry name" value="LysR family transcriptional regulator"/>
    <property type="match status" value="1"/>
</dbReference>
<dbReference type="GO" id="GO:0003700">
    <property type="term" value="F:DNA-binding transcription factor activity"/>
    <property type="evidence" value="ECO:0007669"/>
    <property type="project" value="InterPro"/>
</dbReference>
<comment type="similarity">
    <text evidence="1">Belongs to the LysR transcriptional regulatory family.</text>
</comment>
<accession>A0A9D0Z8I0</accession>
<dbReference type="PRINTS" id="PR00039">
    <property type="entry name" value="HTHLYSR"/>
</dbReference>
<reference evidence="6" key="1">
    <citation type="submission" date="2020-10" db="EMBL/GenBank/DDBJ databases">
        <authorList>
            <person name="Gilroy R."/>
        </authorList>
    </citation>
    <scope>NUCLEOTIDE SEQUENCE</scope>
    <source>
        <strain evidence="6">ChiSjej2B20-13462</strain>
    </source>
</reference>
<dbReference type="GO" id="GO:0003677">
    <property type="term" value="F:DNA binding"/>
    <property type="evidence" value="ECO:0007669"/>
    <property type="project" value="UniProtKB-KW"/>
</dbReference>
<dbReference type="CDD" id="cd05466">
    <property type="entry name" value="PBP2_LTTR_substrate"/>
    <property type="match status" value="1"/>
</dbReference>
<evidence type="ECO:0000313" key="6">
    <source>
        <dbReference type="EMBL" id="HIQ69823.1"/>
    </source>
</evidence>
<dbReference type="Gene3D" id="3.40.190.290">
    <property type="match status" value="1"/>
</dbReference>
<organism evidence="6 7">
    <name type="scientific">Candidatus Avoscillospira stercorigallinarum</name>
    <dbReference type="NCBI Taxonomy" id="2840708"/>
    <lineage>
        <taxon>Bacteria</taxon>
        <taxon>Bacillati</taxon>
        <taxon>Bacillota</taxon>
        <taxon>Clostridia</taxon>
        <taxon>Eubacteriales</taxon>
        <taxon>Oscillospiraceae</taxon>
        <taxon>Oscillospiraceae incertae sedis</taxon>
        <taxon>Candidatus Avoscillospira</taxon>
    </lineage>
</organism>
<feature type="domain" description="HTH lysR-type" evidence="5">
    <location>
        <begin position="3"/>
        <end position="60"/>
    </location>
</feature>
<dbReference type="SUPFAM" id="SSF46785">
    <property type="entry name" value="Winged helix' DNA-binding domain"/>
    <property type="match status" value="1"/>
</dbReference>
<proteinExistence type="inferred from homology"/>
<dbReference type="GO" id="GO:0005829">
    <property type="term" value="C:cytosol"/>
    <property type="evidence" value="ECO:0007669"/>
    <property type="project" value="TreeGrafter"/>
</dbReference>
<dbReference type="SUPFAM" id="SSF53850">
    <property type="entry name" value="Periplasmic binding protein-like II"/>
    <property type="match status" value="1"/>
</dbReference>
<evidence type="ECO:0000256" key="4">
    <source>
        <dbReference type="ARBA" id="ARBA00023163"/>
    </source>
</evidence>